<sequence length="57" mass="6232">LSPTSLQGNTETLFIKQETDECVSIAVEWILNTRVDCGSSNCGNATFGNNRQQCHLS</sequence>
<accession>A0AA35SP75</accession>
<dbReference type="EMBL" id="CASHTH010002588">
    <property type="protein sequence ID" value="CAI8032196.1"/>
    <property type="molecule type" value="Genomic_DNA"/>
</dbReference>
<reference evidence="1" key="1">
    <citation type="submission" date="2023-03" db="EMBL/GenBank/DDBJ databases">
        <authorList>
            <person name="Steffen K."/>
            <person name="Cardenas P."/>
        </authorList>
    </citation>
    <scope>NUCLEOTIDE SEQUENCE</scope>
</reference>
<protein>
    <submittedName>
        <fullName evidence="1">Uncharacterized protein</fullName>
    </submittedName>
</protein>
<comment type="caution">
    <text evidence="1">The sequence shown here is derived from an EMBL/GenBank/DDBJ whole genome shotgun (WGS) entry which is preliminary data.</text>
</comment>
<proteinExistence type="predicted"/>
<evidence type="ECO:0000313" key="1">
    <source>
        <dbReference type="EMBL" id="CAI8032196.1"/>
    </source>
</evidence>
<keyword evidence="2" id="KW-1185">Reference proteome</keyword>
<feature type="non-terminal residue" evidence="1">
    <location>
        <position position="1"/>
    </location>
</feature>
<gene>
    <name evidence="1" type="ORF">GBAR_LOCUS18224</name>
</gene>
<evidence type="ECO:0000313" key="2">
    <source>
        <dbReference type="Proteomes" id="UP001174909"/>
    </source>
</evidence>
<dbReference type="Proteomes" id="UP001174909">
    <property type="component" value="Unassembled WGS sequence"/>
</dbReference>
<organism evidence="1 2">
    <name type="scientific">Geodia barretti</name>
    <name type="common">Barrett's horny sponge</name>
    <dbReference type="NCBI Taxonomy" id="519541"/>
    <lineage>
        <taxon>Eukaryota</taxon>
        <taxon>Metazoa</taxon>
        <taxon>Porifera</taxon>
        <taxon>Demospongiae</taxon>
        <taxon>Heteroscleromorpha</taxon>
        <taxon>Tetractinellida</taxon>
        <taxon>Astrophorina</taxon>
        <taxon>Geodiidae</taxon>
        <taxon>Geodia</taxon>
    </lineage>
</organism>
<dbReference type="AlphaFoldDB" id="A0AA35SP75"/>
<name>A0AA35SP75_GEOBA</name>